<feature type="compositionally biased region" description="Low complexity" evidence="9">
    <location>
        <begin position="172"/>
        <end position="187"/>
    </location>
</feature>
<evidence type="ECO:0000256" key="8">
    <source>
        <dbReference type="ARBA" id="ARBA00038436"/>
    </source>
</evidence>
<feature type="transmembrane region" description="Helical" evidence="10">
    <location>
        <begin position="20"/>
        <end position="40"/>
    </location>
</feature>
<dbReference type="PANTHER" id="PTHR35011">
    <property type="entry name" value="2,3-DIKETO-L-GULONATE TRAP TRANSPORTER SMALL PERMEASE PROTEIN YIAM"/>
    <property type="match status" value="1"/>
</dbReference>
<keyword evidence="2" id="KW-0813">Transport</keyword>
<keyword evidence="6 10" id="KW-1133">Transmembrane helix</keyword>
<comment type="subcellular location">
    <subcellularLocation>
        <location evidence="1">Cell inner membrane</location>
        <topology evidence="1">Multi-pass membrane protein</topology>
    </subcellularLocation>
</comment>
<evidence type="ECO:0000313" key="13">
    <source>
        <dbReference type="Proteomes" id="UP000184001"/>
    </source>
</evidence>
<dbReference type="Pfam" id="PF04290">
    <property type="entry name" value="DctQ"/>
    <property type="match status" value="1"/>
</dbReference>
<feature type="transmembrane region" description="Helical" evidence="10">
    <location>
        <begin position="132"/>
        <end position="150"/>
    </location>
</feature>
<accession>A0A8G2C9P8</accession>
<proteinExistence type="inferred from homology"/>
<dbReference type="Proteomes" id="UP000184001">
    <property type="component" value="Unassembled WGS sequence"/>
</dbReference>
<sequence length="204" mass="22582">MTSMATICQTISNKLERLCLFGAGALLLINLATVILGVFSRFYRPPIWTTDLAKITLVWMVMLAAAPALKHGEHMAITILVNRLPPSSKRIVTLLRTLCFFCILLLMIWLGFNYAYKLRLFTIMTLGIKKALPLLAVPVGMSLMLLEYLLQQFIPAEDDKLSVSTNVAEPLSTTSNSTQSSQNMSSSVTAPFRPTPNDQPSEDT</sequence>
<keyword evidence="3" id="KW-1003">Cell membrane</keyword>
<reference evidence="12 13" key="1">
    <citation type="submission" date="2016-11" db="EMBL/GenBank/DDBJ databases">
        <authorList>
            <person name="Varghese N."/>
            <person name="Submissions S."/>
        </authorList>
    </citation>
    <scope>NUCLEOTIDE SEQUENCE [LARGE SCALE GENOMIC DNA]</scope>
    <source>
        <strain evidence="12 13">DSM 17919</strain>
    </source>
</reference>
<dbReference type="GO" id="GO:0015740">
    <property type="term" value="P:C4-dicarboxylate transport"/>
    <property type="evidence" value="ECO:0007669"/>
    <property type="project" value="TreeGrafter"/>
</dbReference>
<protein>
    <submittedName>
        <fullName evidence="12">TRAP-type C4-dicarboxylate transport system, small permease component</fullName>
    </submittedName>
</protein>
<feature type="transmembrane region" description="Helical" evidence="10">
    <location>
        <begin position="52"/>
        <end position="70"/>
    </location>
</feature>
<evidence type="ECO:0000256" key="2">
    <source>
        <dbReference type="ARBA" id="ARBA00022448"/>
    </source>
</evidence>
<dbReference type="InterPro" id="IPR055348">
    <property type="entry name" value="DctQ"/>
</dbReference>
<dbReference type="GO" id="GO:0005886">
    <property type="term" value="C:plasma membrane"/>
    <property type="evidence" value="ECO:0007669"/>
    <property type="project" value="UniProtKB-SubCell"/>
</dbReference>
<evidence type="ECO:0000256" key="7">
    <source>
        <dbReference type="ARBA" id="ARBA00023136"/>
    </source>
</evidence>
<evidence type="ECO:0000256" key="3">
    <source>
        <dbReference type="ARBA" id="ARBA00022475"/>
    </source>
</evidence>
<feature type="domain" description="Tripartite ATP-independent periplasmic transporters DctQ component" evidence="11">
    <location>
        <begin position="32"/>
        <end position="151"/>
    </location>
</feature>
<keyword evidence="7 10" id="KW-0472">Membrane</keyword>
<dbReference type="GO" id="GO:0022857">
    <property type="term" value="F:transmembrane transporter activity"/>
    <property type="evidence" value="ECO:0007669"/>
    <property type="project" value="TreeGrafter"/>
</dbReference>
<evidence type="ECO:0000256" key="6">
    <source>
        <dbReference type="ARBA" id="ARBA00022989"/>
    </source>
</evidence>
<dbReference type="InterPro" id="IPR007387">
    <property type="entry name" value="TRAP_DctQ"/>
</dbReference>
<evidence type="ECO:0000256" key="10">
    <source>
        <dbReference type="SAM" id="Phobius"/>
    </source>
</evidence>
<dbReference type="RefSeq" id="WP_020000299.1">
    <property type="nucleotide sequence ID" value="NZ_CP192219.1"/>
</dbReference>
<dbReference type="AlphaFoldDB" id="A0A8G2C9P8"/>
<dbReference type="EMBL" id="FQZR01000003">
    <property type="protein sequence ID" value="SHJ13100.1"/>
    <property type="molecule type" value="Genomic_DNA"/>
</dbReference>
<evidence type="ECO:0000256" key="1">
    <source>
        <dbReference type="ARBA" id="ARBA00004429"/>
    </source>
</evidence>
<keyword evidence="4" id="KW-0997">Cell inner membrane</keyword>
<comment type="similarity">
    <text evidence="8">Belongs to the TRAP transporter small permease family.</text>
</comment>
<gene>
    <name evidence="12" type="ORF">SAMN05660830_01738</name>
</gene>
<name>A0A8G2C9P8_9BACT</name>
<dbReference type="PANTHER" id="PTHR35011:SF10">
    <property type="entry name" value="TRAP TRANSPORTER SMALL PERMEASE PROTEIN"/>
    <property type="match status" value="1"/>
</dbReference>
<organism evidence="12 13">
    <name type="scientific">Halodesulfovibrio aestuarii</name>
    <dbReference type="NCBI Taxonomy" id="126333"/>
    <lineage>
        <taxon>Bacteria</taxon>
        <taxon>Pseudomonadati</taxon>
        <taxon>Thermodesulfobacteriota</taxon>
        <taxon>Desulfovibrionia</taxon>
        <taxon>Desulfovibrionales</taxon>
        <taxon>Desulfovibrionaceae</taxon>
        <taxon>Halodesulfovibrio</taxon>
    </lineage>
</organism>
<evidence type="ECO:0000256" key="9">
    <source>
        <dbReference type="SAM" id="MobiDB-lite"/>
    </source>
</evidence>
<evidence type="ECO:0000313" key="12">
    <source>
        <dbReference type="EMBL" id="SHJ13100.1"/>
    </source>
</evidence>
<evidence type="ECO:0000256" key="5">
    <source>
        <dbReference type="ARBA" id="ARBA00022692"/>
    </source>
</evidence>
<evidence type="ECO:0000256" key="4">
    <source>
        <dbReference type="ARBA" id="ARBA00022519"/>
    </source>
</evidence>
<evidence type="ECO:0000259" key="11">
    <source>
        <dbReference type="Pfam" id="PF04290"/>
    </source>
</evidence>
<keyword evidence="5 10" id="KW-0812">Transmembrane</keyword>
<feature type="transmembrane region" description="Helical" evidence="10">
    <location>
        <begin position="91"/>
        <end position="112"/>
    </location>
</feature>
<feature type="region of interest" description="Disordered" evidence="9">
    <location>
        <begin position="167"/>
        <end position="204"/>
    </location>
</feature>
<comment type="caution">
    <text evidence="12">The sequence shown here is derived from an EMBL/GenBank/DDBJ whole genome shotgun (WGS) entry which is preliminary data.</text>
</comment>